<dbReference type="Pfam" id="PF17906">
    <property type="entry name" value="HTH_48"/>
    <property type="match status" value="1"/>
</dbReference>
<dbReference type="GO" id="GO:0003697">
    <property type="term" value="F:single-stranded DNA binding"/>
    <property type="evidence" value="ECO:0007669"/>
    <property type="project" value="TreeGrafter"/>
</dbReference>
<name>A0AAV8YKQ6_9CUCU</name>
<dbReference type="GO" id="GO:0005634">
    <property type="term" value="C:nucleus"/>
    <property type="evidence" value="ECO:0007669"/>
    <property type="project" value="TreeGrafter"/>
</dbReference>
<dbReference type="GO" id="GO:0000729">
    <property type="term" value="P:DNA double-strand break processing"/>
    <property type="evidence" value="ECO:0007669"/>
    <property type="project" value="TreeGrafter"/>
</dbReference>
<dbReference type="Proteomes" id="UP001162162">
    <property type="component" value="Unassembled WGS sequence"/>
</dbReference>
<dbReference type="GO" id="GO:0015074">
    <property type="term" value="P:DNA integration"/>
    <property type="evidence" value="ECO:0007669"/>
    <property type="project" value="TreeGrafter"/>
</dbReference>
<dbReference type="InterPro" id="IPR041426">
    <property type="entry name" value="Mos1_HTH"/>
</dbReference>
<dbReference type="GO" id="GO:0044547">
    <property type="term" value="F:DNA topoisomerase binding"/>
    <property type="evidence" value="ECO:0007669"/>
    <property type="project" value="TreeGrafter"/>
</dbReference>
<accession>A0AAV8YKQ6</accession>
<dbReference type="Gene3D" id="3.30.420.10">
    <property type="entry name" value="Ribonuclease H-like superfamily/Ribonuclease H"/>
    <property type="match status" value="1"/>
</dbReference>
<comment type="caution">
    <text evidence="2">The sequence shown here is derived from an EMBL/GenBank/DDBJ whole genome shotgun (WGS) entry which is preliminary data.</text>
</comment>
<dbReference type="PANTHER" id="PTHR46060:SF2">
    <property type="entry name" value="HISTONE-LYSINE N-METHYLTRANSFERASE SETMAR"/>
    <property type="match status" value="1"/>
</dbReference>
<organism evidence="2 3">
    <name type="scientific">Aromia moschata</name>
    <dbReference type="NCBI Taxonomy" id="1265417"/>
    <lineage>
        <taxon>Eukaryota</taxon>
        <taxon>Metazoa</taxon>
        <taxon>Ecdysozoa</taxon>
        <taxon>Arthropoda</taxon>
        <taxon>Hexapoda</taxon>
        <taxon>Insecta</taxon>
        <taxon>Pterygota</taxon>
        <taxon>Neoptera</taxon>
        <taxon>Endopterygota</taxon>
        <taxon>Coleoptera</taxon>
        <taxon>Polyphaga</taxon>
        <taxon>Cucujiformia</taxon>
        <taxon>Chrysomeloidea</taxon>
        <taxon>Cerambycidae</taxon>
        <taxon>Cerambycinae</taxon>
        <taxon>Callichromatini</taxon>
        <taxon>Aromia</taxon>
    </lineage>
</organism>
<keyword evidence="3" id="KW-1185">Reference proteome</keyword>
<dbReference type="InterPro" id="IPR036397">
    <property type="entry name" value="RNaseH_sf"/>
</dbReference>
<dbReference type="GO" id="GO:0046975">
    <property type="term" value="F:histone H3K36 methyltransferase activity"/>
    <property type="evidence" value="ECO:0007669"/>
    <property type="project" value="TreeGrafter"/>
</dbReference>
<dbReference type="PANTHER" id="PTHR46060">
    <property type="entry name" value="MARINER MOS1 TRANSPOSASE-LIKE PROTEIN"/>
    <property type="match status" value="1"/>
</dbReference>
<evidence type="ECO:0000259" key="1">
    <source>
        <dbReference type="Pfam" id="PF17906"/>
    </source>
</evidence>
<dbReference type="GO" id="GO:0044774">
    <property type="term" value="P:mitotic DNA integrity checkpoint signaling"/>
    <property type="evidence" value="ECO:0007669"/>
    <property type="project" value="TreeGrafter"/>
</dbReference>
<dbReference type="GO" id="GO:0031297">
    <property type="term" value="P:replication fork processing"/>
    <property type="evidence" value="ECO:0007669"/>
    <property type="project" value="TreeGrafter"/>
</dbReference>
<dbReference type="GO" id="GO:0006303">
    <property type="term" value="P:double-strand break repair via nonhomologous end joining"/>
    <property type="evidence" value="ECO:0007669"/>
    <property type="project" value="TreeGrafter"/>
</dbReference>
<proteinExistence type="predicted"/>
<dbReference type="GO" id="GO:0035861">
    <property type="term" value="C:site of double-strand break"/>
    <property type="evidence" value="ECO:0007669"/>
    <property type="project" value="TreeGrafter"/>
</dbReference>
<dbReference type="GO" id="GO:0000014">
    <property type="term" value="F:single-stranded DNA endodeoxyribonuclease activity"/>
    <property type="evidence" value="ECO:0007669"/>
    <property type="project" value="TreeGrafter"/>
</dbReference>
<dbReference type="EMBL" id="JAPWTK010000087">
    <property type="protein sequence ID" value="KAJ8951268.1"/>
    <property type="molecule type" value="Genomic_DNA"/>
</dbReference>
<dbReference type="AlphaFoldDB" id="A0AAV8YKQ6"/>
<dbReference type="GO" id="GO:0003690">
    <property type="term" value="F:double-stranded DNA binding"/>
    <property type="evidence" value="ECO:0007669"/>
    <property type="project" value="TreeGrafter"/>
</dbReference>
<dbReference type="InterPro" id="IPR052709">
    <property type="entry name" value="Transposase-MT_Hybrid"/>
</dbReference>
<sequence>MLFRGSLEERLRDKGEKLTCKLLELRTMLFPDPNPLHSVNTPEDSKCQINYTPVKIREIDADATVPLRKSENYPHSSSVSIRIRRVQDQQQKRIASPHNYISRVNVPDKQGAFQERFGVNVRMGVIGTRIVGPIFFENPLTADQYLQFLSNEIAGFLENLPINEYFHIYYQQDGTPAHNARRYIYRNLVVAYGANNALSLATCKRWFARFRSDDYSINNIPLSGRPPQLDIEHLRTIVEANPYGTTRELSCRQATVVRGLEMPGKVQKLGKWIPRLLKRSRGTFAHNFFPAVVVLNGLTILLPVWSSACVEKCVITNEKVQIIKWYFGGGSVRDIKAIFNEKFPNRRVRERCRSLNLTYADATNMNMVSPLRVLIGKSF</sequence>
<feature type="domain" description="Mos1 transposase HTH" evidence="1">
    <location>
        <begin position="184"/>
        <end position="214"/>
    </location>
</feature>
<dbReference type="GO" id="GO:0042800">
    <property type="term" value="F:histone H3K4 methyltransferase activity"/>
    <property type="evidence" value="ECO:0007669"/>
    <property type="project" value="TreeGrafter"/>
</dbReference>
<evidence type="ECO:0000313" key="2">
    <source>
        <dbReference type="EMBL" id="KAJ8951268.1"/>
    </source>
</evidence>
<protein>
    <recommendedName>
        <fullName evidence="1">Mos1 transposase HTH domain-containing protein</fullName>
    </recommendedName>
</protein>
<gene>
    <name evidence="2" type="ORF">NQ318_008171</name>
</gene>
<evidence type="ECO:0000313" key="3">
    <source>
        <dbReference type="Proteomes" id="UP001162162"/>
    </source>
</evidence>
<dbReference type="GO" id="GO:0000793">
    <property type="term" value="C:condensed chromosome"/>
    <property type="evidence" value="ECO:0007669"/>
    <property type="project" value="TreeGrafter"/>
</dbReference>
<reference evidence="2" key="1">
    <citation type="journal article" date="2023" name="Insect Mol. Biol.">
        <title>Genome sequencing provides insights into the evolution of gene families encoding plant cell wall-degrading enzymes in longhorned beetles.</title>
        <authorList>
            <person name="Shin N.R."/>
            <person name="Okamura Y."/>
            <person name="Kirsch R."/>
            <person name="Pauchet Y."/>
        </authorList>
    </citation>
    <scope>NUCLEOTIDE SEQUENCE</scope>
    <source>
        <strain evidence="2">AMC_N1</strain>
    </source>
</reference>